<keyword evidence="4 7" id="KW-0812">Transmembrane</keyword>
<keyword evidence="9" id="KW-1185">Reference proteome</keyword>
<dbReference type="GO" id="GO:0005886">
    <property type="term" value="C:plasma membrane"/>
    <property type="evidence" value="ECO:0007669"/>
    <property type="project" value="UniProtKB-SubCell"/>
</dbReference>
<keyword evidence="6 7" id="KW-0472">Membrane</keyword>
<evidence type="ECO:0000256" key="1">
    <source>
        <dbReference type="ARBA" id="ARBA00004651"/>
    </source>
</evidence>
<accession>A0A1L4FS76</accession>
<dbReference type="Proteomes" id="UP000184322">
    <property type="component" value="Chromosome"/>
</dbReference>
<protein>
    <submittedName>
        <fullName evidence="8">Chromate transporter</fullName>
    </submittedName>
</protein>
<dbReference type="PANTHER" id="PTHR43663:SF1">
    <property type="entry name" value="CHROMATE TRANSPORTER"/>
    <property type="match status" value="1"/>
</dbReference>
<organism evidence="8 9">
    <name type="scientific">Mycoplasmopsis pullorum</name>
    <dbReference type="NCBI Taxonomy" id="48003"/>
    <lineage>
        <taxon>Bacteria</taxon>
        <taxon>Bacillati</taxon>
        <taxon>Mycoplasmatota</taxon>
        <taxon>Mycoplasmoidales</taxon>
        <taxon>Metamycoplasmataceae</taxon>
        <taxon>Mycoplasmopsis</taxon>
    </lineage>
</organism>
<evidence type="ECO:0000313" key="8">
    <source>
        <dbReference type="EMBL" id="APJ38467.1"/>
    </source>
</evidence>
<evidence type="ECO:0000256" key="7">
    <source>
        <dbReference type="SAM" id="Phobius"/>
    </source>
</evidence>
<dbReference type="OrthoDB" id="9788907at2"/>
<evidence type="ECO:0000256" key="2">
    <source>
        <dbReference type="ARBA" id="ARBA00005262"/>
    </source>
</evidence>
<feature type="transmembrane region" description="Helical" evidence="7">
    <location>
        <begin position="6"/>
        <end position="30"/>
    </location>
</feature>
<feature type="transmembrane region" description="Helical" evidence="7">
    <location>
        <begin position="106"/>
        <end position="130"/>
    </location>
</feature>
<dbReference type="AlphaFoldDB" id="A0A1L4FS76"/>
<evidence type="ECO:0000256" key="4">
    <source>
        <dbReference type="ARBA" id="ARBA00022692"/>
    </source>
</evidence>
<keyword evidence="3" id="KW-1003">Cell membrane</keyword>
<keyword evidence="5 7" id="KW-1133">Transmembrane helix</keyword>
<evidence type="ECO:0000256" key="3">
    <source>
        <dbReference type="ARBA" id="ARBA00022475"/>
    </source>
</evidence>
<sequence length="194" mass="21881">MKNKFWPLFIFVLKVMIIGFGGGNAIMPVIKSEAVEKKKWLTIEEFDRMVIVTNMLPGPSVIQAISFLAIKNLGIFKGIILTLFAIFPHILIALVLYLLASYLPINYLYAISIGALSVIAGVLLSFGWSYMTKSKNMMNTPLWLLTFLVTLVFCVFVPSPFNLPIFVMILFFLILGVVEFCLFKKSKKIQKGDK</sequence>
<dbReference type="STRING" id="48003.BLA55_02230"/>
<dbReference type="InterPro" id="IPR052518">
    <property type="entry name" value="CHR_Transporter"/>
</dbReference>
<dbReference type="EMBL" id="CP017813">
    <property type="protein sequence ID" value="APJ38467.1"/>
    <property type="molecule type" value="Genomic_DNA"/>
</dbReference>
<dbReference type="GO" id="GO:0015109">
    <property type="term" value="F:chromate transmembrane transporter activity"/>
    <property type="evidence" value="ECO:0007669"/>
    <property type="project" value="InterPro"/>
</dbReference>
<dbReference type="KEGG" id="mpul:BLA55_02230"/>
<feature type="transmembrane region" description="Helical" evidence="7">
    <location>
        <begin position="165"/>
        <end position="183"/>
    </location>
</feature>
<evidence type="ECO:0000256" key="5">
    <source>
        <dbReference type="ARBA" id="ARBA00022989"/>
    </source>
</evidence>
<evidence type="ECO:0000313" key="9">
    <source>
        <dbReference type="Proteomes" id="UP000184322"/>
    </source>
</evidence>
<feature type="transmembrane region" description="Helical" evidence="7">
    <location>
        <begin position="79"/>
        <end position="100"/>
    </location>
</feature>
<dbReference type="InterPro" id="IPR003370">
    <property type="entry name" value="Chromate_transpt"/>
</dbReference>
<dbReference type="PANTHER" id="PTHR43663">
    <property type="entry name" value="CHROMATE TRANSPORT PROTEIN-RELATED"/>
    <property type="match status" value="1"/>
</dbReference>
<name>A0A1L4FS76_9BACT</name>
<proteinExistence type="inferred from homology"/>
<dbReference type="Pfam" id="PF02417">
    <property type="entry name" value="Chromate_transp"/>
    <property type="match status" value="1"/>
</dbReference>
<feature type="transmembrane region" description="Helical" evidence="7">
    <location>
        <begin position="142"/>
        <end position="159"/>
    </location>
</feature>
<evidence type="ECO:0000256" key="6">
    <source>
        <dbReference type="ARBA" id="ARBA00023136"/>
    </source>
</evidence>
<comment type="subcellular location">
    <subcellularLocation>
        <location evidence="1">Cell membrane</location>
        <topology evidence="1">Multi-pass membrane protein</topology>
    </subcellularLocation>
</comment>
<comment type="similarity">
    <text evidence="2">Belongs to the chromate ion transporter (CHR) (TC 2.A.51) family.</text>
</comment>
<dbReference type="RefSeq" id="WP_073372471.1">
    <property type="nucleotide sequence ID" value="NZ_CP017813.1"/>
</dbReference>
<reference evidence="9" key="1">
    <citation type="submission" date="2016-10" db="EMBL/GenBank/DDBJ databases">
        <authorList>
            <person name="Beylefeld A."/>
            <person name="Abolnik C."/>
        </authorList>
    </citation>
    <scope>NUCLEOTIDE SEQUENCE [LARGE SCALE GENOMIC DNA]</scope>
    <source>
        <strain evidence="9">B359_6</strain>
    </source>
</reference>
<gene>
    <name evidence="8" type="ORF">BLA55_02230</name>
</gene>